<comment type="subcellular location">
    <subcellularLocation>
        <location evidence="1">Membrane</location>
        <topology evidence="1">Multi-pass membrane protein</topology>
    </subcellularLocation>
</comment>
<protein>
    <recommendedName>
        <fullName evidence="9">Potassium channel domain-containing protein</fullName>
    </recommendedName>
</protein>
<dbReference type="AlphaFoldDB" id="A0A1S0TH46"/>
<feature type="transmembrane region" description="Helical" evidence="8">
    <location>
        <begin position="31"/>
        <end position="54"/>
    </location>
</feature>
<dbReference type="GO" id="GO:0005886">
    <property type="term" value="C:plasma membrane"/>
    <property type="evidence" value="ECO:0007669"/>
    <property type="project" value="TreeGrafter"/>
</dbReference>
<dbReference type="GO" id="GO:0015271">
    <property type="term" value="F:outward rectifier potassium channel activity"/>
    <property type="evidence" value="ECO:0007669"/>
    <property type="project" value="TreeGrafter"/>
</dbReference>
<proteinExistence type="predicted"/>
<dbReference type="GO" id="GO:0022841">
    <property type="term" value="F:potassium ion leak channel activity"/>
    <property type="evidence" value="ECO:0007669"/>
    <property type="project" value="TreeGrafter"/>
</dbReference>
<name>A0A1S0TH46_LOALO</name>
<dbReference type="SUPFAM" id="SSF81324">
    <property type="entry name" value="Voltage-gated potassium channels"/>
    <property type="match status" value="1"/>
</dbReference>
<keyword evidence="2" id="KW-0813">Transport</keyword>
<dbReference type="EMBL" id="JH713350">
    <property type="protein sequence ID" value="EFO13732.1"/>
    <property type="molecule type" value="Genomic_DNA"/>
</dbReference>
<dbReference type="KEGG" id="loa:LOAG_14796"/>
<dbReference type="Pfam" id="PF07885">
    <property type="entry name" value="Ion_trans_2"/>
    <property type="match status" value="1"/>
</dbReference>
<evidence type="ECO:0000259" key="9">
    <source>
        <dbReference type="Pfam" id="PF07885"/>
    </source>
</evidence>
<evidence type="ECO:0000256" key="1">
    <source>
        <dbReference type="ARBA" id="ARBA00004141"/>
    </source>
</evidence>
<keyword evidence="3 8" id="KW-0812">Transmembrane</keyword>
<dbReference type="RefSeq" id="XP_003150337.1">
    <property type="nucleotide sequence ID" value="XM_003150289.1"/>
</dbReference>
<dbReference type="GeneID" id="9952279"/>
<evidence type="ECO:0000256" key="7">
    <source>
        <dbReference type="ARBA" id="ARBA00023303"/>
    </source>
</evidence>
<gene>
    <name evidence="10" type="ORF">LOAG_14796</name>
</gene>
<evidence type="ECO:0000313" key="10">
    <source>
        <dbReference type="EMBL" id="EFO13732.1"/>
    </source>
</evidence>
<organism evidence="10">
    <name type="scientific">Loa loa</name>
    <name type="common">Eye worm</name>
    <name type="synonym">Filaria loa</name>
    <dbReference type="NCBI Taxonomy" id="7209"/>
    <lineage>
        <taxon>Eukaryota</taxon>
        <taxon>Metazoa</taxon>
        <taxon>Ecdysozoa</taxon>
        <taxon>Nematoda</taxon>
        <taxon>Chromadorea</taxon>
        <taxon>Rhabditida</taxon>
        <taxon>Spirurina</taxon>
        <taxon>Spiruromorpha</taxon>
        <taxon>Filarioidea</taxon>
        <taxon>Onchocercidae</taxon>
        <taxon>Loa</taxon>
    </lineage>
</organism>
<keyword evidence="5" id="KW-0406">Ion transport</keyword>
<evidence type="ECO:0000256" key="3">
    <source>
        <dbReference type="ARBA" id="ARBA00022692"/>
    </source>
</evidence>
<evidence type="ECO:0000256" key="5">
    <source>
        <dbReference type="ARBA" id="ARBA00023065"/>
    </source>
</evidence>
<dbReference type="PANTHER" id="PTHR11003">
    <property type="entry name" value="POTASSIUM CHANNEL, SUBFAMILY K"/>
    <property type="match status" value="1"/>
</dbReference>
<sequence>DPELRSPEKSNEEAAKQLINWDDLALDKTEVPLVLVFAILLFYIAFGGLLFAFFEPWTYTDAFYFCFVSLTTIGFGDLVPESQEYTLILLELKLLKL</sequence>
<evidence type="ECO:0000256" key="8">
    <source>
        <dbReference type="SAM" id="Phobius"/>
    </source>
</evidence>
<accession>A0A1S0TH46</accession>
<evidence type="ECO:0000256" key="2">
    <source>
        <dbReference type="ARBA" id="ARBA00022448"/>
    </source>
</evidence>
<dbReference type="PANTHER" id="PTHR11003:SF110">
    <property type="entry name" value="POTASSIUM CHANNEL DOMAIN-CONTAINING PROTEIN"/>
    <property type="match status" value="1"/>
</dbReference>
<keyword evidence="4 8" id="KW-1133">Transmembrane helix</keyword>
<dbReference type="OrthoDB" id="297496at2759"/>
<dbReference type="Gene3D" id="1.10.287.70">
    <property type="match status" value="1"/>
</dbReference>
<dbReference type="CTD" id="9952279"/>
<evidence type="ECO:0000256" key="6">
    <source>
        <dbReference type="ARBA" id="ARBA00023136"/>
    </source>
</evidence>
<dbReference type="InParanoid" id="A0A1S0TH46"/>
<keyword evidence="6 8" id="KW-0472">Membrane</keyword>
<feature type="non-terminal residue" evidence="10">
    <location>
        <position position="1"/>
    </location>
</feature>
<feature type="domain" description="Potassium channel" evidence="9">
    <location>
        <begin position="39"/>
        <end position="83"/>
    </location>
</feature>
<dbReference type="InterPro" id="IPR003280">
    <property type="entry name" value="2pore_dom_K_chnl"/>
</dbReference>
<keyword evidence="7" id="KW-0407">Ion channel</keyword>
<reference evidence="10" key="1">
    <citation type="submission" date="2012-04" db="EMBL/GenBank/DDBJ databases">
        <title>The Genome Sequence of Loa loa.</title>
        <authorList>
            <consortium name="The Broad Institute Genome Sequencing Platform"/>
            <consortium name="Broad Institute Genome Sequencing Center for Infectious Disease"/>
            <person name="Nutman T.B."/>
            <person name="Fink D.L."/>
            <person name="Russ C."/>
            <person name="Young S."/>
            <person name="Zeng Q."/>
            <person name="Gargeya S."/>
            <person name="Alvarado L."/>
            <person name="Berlin A."/>
            <person name="Chapman S.B."/>
            <person name="Chen Z."/>
            <person name="Freedman E."/>
            <person name="Gellesch M."/>
            <person name="Goldberg J."/>
            <person name="Griggs A."/>
            <person name="Gujja S."/>
            <person name="Heilman E.R."/>
            <person name="Heiman D."/>
            <person name="Howarth C."/>
            <person name="Mehta T."/>
            <person name="Neiman D."/>
            <person name="Pearson M."/>
            <person name="Roberts A."/>
            <person name="Saif S."/>
            <person name="Shea T."/>
            <person name="Shenoy N."/>
            <person name="Sisk P."/>
            <person name="Stolte C."/>
            <person name="Sykes S."/>
            <person name="White J."/>
            <person name="Yandava C."/>
            <person name="Haas B."/>
            <person name="Henn M.R."/>
            <person name="Nusbaum C."/>
            <person name="Birren B."/>
        </authorList>
    </citation>
    <scope>NUCLEOTIDE SEQUENCE [LARGE SCALE GENOMIC DNA]</scope>
</reference>
<evidence type="ECO:0000256" key="4">
    <source>
        <dbReference type="ARBA" id="ARBA00022989"/>
    </source>
</evidence>
<dbReference type="InterPro" id="IPR013099">
    <property type="entry name" value="K_chnl_dom"/>
</dbReference>
<dbReference type="GO" id="GO:0030322">
    <property type="term" value="P:stabilization of membrane potential"/>
    <property type="evidence" value="ECO:0007669"/>
    <property type="project" value="TreeGrafter"/>
</dbReference>